<feature type="non-terminal residue" evidence="7">
    <location>
        <position position="220"/>
    </location>
</feature>
<dbReference type="GO" id="GO:0042613">
    <property type="term" value="C:MHC class II protein complex"/>
    <property type="evidence" value="ECO:0007669"/>
    <property type="project" value="InterPro"/>
</dbReference>
<accession>A0A7K8GJK6</accession>
<evidence type="ECO:0000256" key="4">
    <source>
        <dbReference type="ARBA" id="ARBA00023180"/>
    </source>
</evidence>
<name>A0A7K8GJK6_ORTSP</name>
<dbReference type="SMART" id="SM00407">
    <property type="entry name" value="IGc1"/>
    <property type="match status" value="1"/>
</dbReference>
<keyword evidence="3 5" id="KW-1133">Transmembrane helix</keyword>
<evidence type="ECO:0000259" key="6">
    <source>
        <dbReference type="PROSITE" id="PS50835"/>
    </source>
</evidence>
<evidence type="ECO:0000313" key="8">
    <source>
        <dbReference type="Proteomes" id="UP000526602"/>
    </source>
</evidence>
<evidence type="ECO:0000256" key="1">
    <source>
        <dbReference type="ARBA" id="ARBA00004479"/>
    </source>
</evidence>
<dbReference type="EMBL" id="VZTJ01003175">
    <property type="protein sequence ID" value="NXC04257.1"/>
    <property type="molecule type" value="Genomic_DNA"/>
</dbReference>
<evidence type="ECO:0000256" key="2">
    <source>
        <dbReference type="ARBA" id="ARBA00022692"/>
    </source>
</evidence>
<dbReference type="InterPro" id="IPR014745">
    <property type="entry name" value="MHC_II_a/b_N"/>
</dbReference>
<evidence type="ECO:0000256" key="3">
    <source>
        <dbReference type="ARBA" id="ARBA00022989"/>
    </source>
</evidence>
<dbReference type="SUPFAM" id="SSF54452">
    <property type="entry name" value="MHC antigen-recognition domain"/>
    <property type="match status" value="1"/>
</dbReference>
<organism evidence="7 8">
    <name type="scientific">Orthonyx spaldingii</name>
    <name type="common">Chowchilla</name>
    <dbReference type="NCBI Taxonomy" id="38397"/>
    <lineage>
        <taxon>Eukaryota</taxon>
        <taxon>Metazoa</taxon>
        <taxon>Chordata</taxon>
        <taxon>Craniata</taxon>
        <taxon>Vertebrata</taxon>
        <taxon>Euteleostomi</taxon>
        <taxon>Archelosauria</taxon>
        <taxon>Archosauria</taxon>
        <taxon>Dinosauria</taxon>
        <taxon>Saurischia</taxon>
        <taxon>Theropoda</taxon>
        <taxon>Coelurosauria</taxon>
        <taxon>Aves</taxon>
        <taxon>Neognathae</taxon>
        <taxon>Neoaves</taxon>
        <taxon>Telluraves</taxon>
        <taxon>Australaves</taxon>
        <taxon>Passeriformes</taxon>
        <taxon>Corvoidea</taxon>
        <taxon>Orthonychidae</taxon>
        <taxon>Orthonyx</taxon>
    </lineage>
</organism>
<keyword evidence="8" id="KW-1185">Reference proteome</keyword>
<protein>
    <submittedName>
        <fullName evidence="7">DMA protein</fullName>
    </submittedName>
</protein>
<evidence type="ECO:0000313" key="7">
    <source>
        <dbReference type="EMBL" id="NXC04257.1"/>
    </source>
</evidence>
<sequence length="220" mass="23157">DPAPHLLSEVLTCQPDPPSRLLSVTLDGLPLFSFDFPGSRWTPGLPRLPPWPPALESPQDILPESQLCHEVLGQLSQVLAKVMPEARAIPAVSVFPVFPPLLGQPNALVCLVENVFPPLLDISWTFSGIPVTRGVTHGPLVPTDDLSFARFSRIPVVPAAGDVHACVVTSPKDNATVVGYWVAPDAALDEELDTALAGAAAALGVVLALIGIGLALAARR</sequence>
<dbReference type="PROSITE" id="PS50835">
    <property type="entry name" value="IG_LIKE"/>
    <property type="match status" value="1"/>
</dbReference>
<dbReference type="AlphaFoldDB" id="A0A7K8GJK6"/>
<dbReference type="Proteomes" id="UP000526602">
    <property type="component" value="Unassembled WGS sequence"/>
</dbReference>
<dbReference type="GO" id="GO:0006955">
    <property type="term" value="P:immune response"/>
    <property type="evidence" value="ECO:0007669"/>
    <property type="project" value="InterPro"/>
</dbReference>
<dbReference type="PANTHER" id="PTHR19944">
    <property type="entry name" value="MHC CLASS II-RELATED"/>
    <property type="match status" value="1"/>
</dbReference>
<keyword evidence="4" id="KW-0325">Glycoprotein</keyword>
<dbReference type="Gene3D" id="2.60.40.10">
    <property type="entry name" value="Immunoglobulins"/>
    <property type="match status" value="1"/>
</dbReference>
<feature type="domain" description="Ig-like" evidence="6">
    <location>
        <begin position="90"/>
        <end position="178"/>
    </location>
</feature>
<dbReference type="InterPro" id="IPR050160">
    <property type="entry name" value="MHC/Immunoglobulin"/>
</dbReference>
<feature type="transmembrane region" description="Helical" evidence="5">
    <location>
        <begin position="195"/>
        <end position="218"/>
    </location>
</feature>
<dbReference type="InterPro" id="IPR003597">
    <property type="entry name" value="Ig_C1-set"/>
</dbReference>
<reference evidence="7 8" key="1">
    <citation type="submission" date="2019-09" db="EMBL/GenBank/DDBJ databases">
        <title>Bird 10,000 Genomes (B10K) Project - Family phase.</title>
        <authorList>
            <person name="Zhang G."/>
        </authorList>
    </citation>
    <scope>NUCLEOTIDE SEQUENCE [LARGE SCALE GENOMIC DNA]</scope>
    <source>
        <strain evidence="7">B10K-DU-029-32</strain>
        <tissue evidence="7">Liver or heart</tissue>
    </source>
</reference>
<dbReference type="GO" id="GO:0019882">
    <property type="term" value="P:antigen processing and presentation"/>
    <property type="evidence" value="ECO:0007669"/>
    <property type="project" value="InterPro"/>
</dbReference>
<keyword evidence="5" id="KW-0472">Membrane</keyword>
<dbReference type="SUPFAM" id="SSF48726">
    <property type="entry name" value="Immunoglobulin"/>
    <property type="match status" value="1"/>
</dbReference>
<dbReference type="Pfam" id="PF07654">
    <property type="entry name" value="C1-set"/>
    <property type="match status" value="1"/>
</dbReference>
<dbReference type="InterPro" id="IPR013783">
    <property type="entry name" value="Ig-like_fold"/>
</dbReference>
<dbReference type="PANTHER" id="PTHR19944:SF50">
    <property type="entry name" value="HLA CLASS II HISTOCOMPATIBILITY ANTIGEN, DM ALPHA CHAIN"/>
    <property type="match status" value="1"/>
</dbReference>
<feature type="non-terminal residue" evidence="7">
    <location>
        <position position="1"/>
    </location>
</feature>
<dbReference type="Gene3D" id="3.10.320.10">
    <property type="entry name" value="Class II Histocompatibility Antigen, M Beta Chain, Chain B, domain 1"/>
    <property type="match status" value="1"/>
</dbReference>
<dbReference type="InterPro" id="IPR036179">
    <property type="entry name" value="Ig-like_dom_sf"/>
</dbReference>
<comment type="caution">
    <text evidence="7">The sequence shown here is derived from an EMBL/GenBank/DDBJ whole genome shotgun (WGS) entry which is preliminary data.</text>
</comment>
<keyword evidence="2 5" id="KW-0812">Transmembrane</keyword>
<dbReference type="InterPro" id="IPR007110">
    <property type="entry name" value="Ig-like_dom"/>
</dbReference>
<dbReference type="InterPro" id="IPR011162">
    <property type="entry name" value="MHC_I/II-like_Ag-recog"/>
</dbReference>
<evidence type="ECO:0000256" key="5">
    <source>
        <dbReference type="SAM" id="Phobius"/>
    </source>
</evidence>
<gene>
    <name evidence="7" type="primary">H2dma</name>
    <name evidence="7" type="ORF">ORTSPA_R04237</name>
</gene>
<comment type="subcellular location">
    <subcellularLocation>
        <location evidence="1">Membrane</location>
        <topology evidence="1">Single-pass type I membrane protein</topology>
    </subcellularLocation>
</comment>
<proteinExistence type="predicted"/>